<feature type="domain" description="SUF system FeS cluster assembly SufBD core" evidence="2">
    <location>
        <begin position="178"/>
        <end position="410"/>
    </location>
</feature>
<dbReference type="OrthoDB" id="9803529at2"/>
<dbReference type="InterPro" id="IPR045595">
    <property type="entry name" value="SufBD_N"/>
</dbReference>
<dbReference type="RefSeq" id="WP_089199634.1">
    <property type="nucleotide sequence ID" value="NZ_NHRJ02000003.1"/>
</dbReference>
<proteinExistence type="inferred from homology"/>
<organism evidence="4 5">
    <name type="scientific">Paenibacillus xerothermodurans</name>
    <dbReference type="NCBI Taxonomy" id="1977292"/>
    <lineage>
        <taxon>Bacteria</taxon>
        <taxon>Bacillati</taxon>
        <taxon>Bacillota</taxon>
        <taxon>Bacilli</taxon>
        <taxon>Bacillales</taxon>
        <taxon>Paenibacillaceae</taxon>
        <taxon>Paenibacillus</taxon>
    </lineage>
</organism>
<evidence type="ECO:0000313" key="5">
    <source>
        <dbReference type="Proteomes" id="UP000214746"/>
    </source>
</evidence>
<dbReference type="InterPro" id="IPR055346">
    <property type="entry name" value="Fe-S_cluster_assembly_SufBD"/>
</dbReference>
<dbReference type="InterPro" id="IPR037284">
    <property type="entry name" value="SUF_FeS_clus_asmbl_SufBD_sf"/>
</dbReference>
<dbReference type="EMBL" id="NHRJ02000003">
    <property type="protein sequence ID" value="PZE21437.1"/>
    <property type="molecule type" value="Genomic_DNA"/>
</dbReference>
<dbReference type="InterPro" id="IPR011542">
    <property type="entry name" value="SUF_FeS_clus_asmbl_SufD"/>
</dbReference>
<dbReference type="Proteomes" id="UP000214746">
    <property type="component" value="Unassembled WGS sequence"/>
</dbReference>
<name>A0A2W1NAL5_PAEXE</name>
<feature type="domain" description="SUF system FeS cluster assembly SufBD N-terminal" evidence="3">
    <location>
        <begin position="23"/>
        <end position="173"/>
    </location>
</feature>
<dbReference type="Pfam" id="PF19295">
    <property type="entry name" value="SufBD_N"/>
    <property type="match status" value="1"/>
</dbReference>
<dbReference type="AlphaFoldDB" id="A0A2W1NAL5"/>
<dbReference type="SUPFAM" id="SSF101960">
    <property type="entry name" value="Stabilizer of iron transporter SufD"/>
    <property type="match status" value="1"/>
</dbReference>
<evidence type="ECO:0000259" key="2">
    <source>
        <dbReference type="Pfam" id="PF01458"/>
    </source>
</evidence>
<dbReference type="Pfam" id="PF01458">
    <property type="entry name" value="SUFBD_core"/>
    <property type="match status" value="1"/>
</dbReference>
<accession>A0A2W1NAL5</accession>
<dbReference type="GO" id="GO:0016226">
    <property type="term" value="P:iron-sulfur cluster assembly"/>
    <property type="evidence" value="ECO:0007669"/>
    <property type="project" value="InterPro"/>
</dbReference>
<keyword evidence="5" id="KW-1185">Reference proteome</keyword>
<dbReference type="InterPro" id="IPR000825">
    <property type="entry name" value="SUF_FeS_clus_asmbl_SufBD_core"/>
</dbReference>
<gene>
    <name evidence="4" type="primary">sufD</name>
    <name evidence="4" type="ORF">CBW46_008805</name>
</gene>
<comment type="similarity">
    <text evidence="1">Belongs to the iron-sulfur cluster assembly SufBD family.</text>
</comment>
<protein>
    <submittedName>
        <fullName evidence="4">Fe-S cluster assembly protein SufD</fullName>
    </submittedName>
</protein>
<sequence length="437" mass="47546">MTTQAILPIDRQTIVELSNSRQEPEWMTNLRVEALELAGSLELPKLEKTRIDRWNLSSYGQHKVEAALSSLEELPESAKALLRNEGQGEPANLLVQRNSSVVYHSASDELSKQGVIFSSLEDALVKHPNLVKSYFASVVAKEENLLTALNTALWSGGVFLYVPKDVRVEVPVQALFLTANAEASFSPHILIVAEQNASVTYVDNFASQGELENLVQNGVVEIVVKAGATVNFASVHNLDASVTDLTYRRAIVENDATVNWVIGEMNYGNVMSDTTSILQGNGSHSDAKVICVGTGEQKMNVTTRAVHVGKASTSEMITRAVMRDEATAIINGITKIEKGATGANGEQTEKVLMLSPKARGDANPILLIDEDDVKAGHAASVGQVNPEQIYYLMSRGISKEEAQRLVIYGFLAPVVSEIPMEKLQSQLQSFVERKLGQ</sequence>
<evidence type="ECO:0000313" key="4">
    <source>
        <dbReference type="EMBL" id="PZE21437.1"/>
    </source>
</evidence>
<comment type="caution">
    <text evidence="4">The sequence shown here is derived from an EMBL/GenBank/DDBJ whole genome shotgun (WGS) entry which is preliminary data.</text>
</comment>
<dbReference type="NCBIfam" id="TIGR01981">
    <property type="entry name" value="sufD"/>
    <property type="match status" value="1"/>
</dbReference>
<dbReference type="PANTHER" id="PTHR30508:SF1">
    <property type="entry name" value="UPF0051 PROTEIN ABCI8, CHLOROPLASTIC-RELATED"/>
    <property type="match status" value="1"/>
</dbReference>
<reference evidence="4" key="1">
    <citation type="submission" date="2018-06" db="EMBL/GenBank/DDBJ databases">
        <title>Paenibacillus xerothermodurans sp. nov. an extremely dry heat resistant spore forming bacterium isolated from the soil of Cape Canaveral, Florida.</title>
        <authorList>
            <person name="Seuylemezian A."/>
            <person name="Kaur N."/>
            <person name="Patil P."/>
            <person name="Patil P."/>
            <person name="Mayilraj S."/>
            <person name="Vaishampayan P."/>
        </authorList>
    </citation>
    <scope>NUCLEOTIDE SEQUENCE [LARGE SCALE GENOMIC DNA]</scope>
    <source>
        <strain evidence="4">ATCC 27380</strain>
    </source>
</reference>
<evidence type="ECO:0000259" key="3">
    <source>
        <dbReference type="Pfam" id="PF19295"/>
    </source>
</evidence>
<evidence type="ECO:0000256" key="1">
    <source>
        <dbReference type="ARBA" id="ARBA00043967"/>
    </source>
</evidence>
<dbReference type="PANTHER" id="PTHR30508">
    <property type="entry name" value="FES CLUSTER ASSEMBLY PROTEIN SUF"/>
    <property type="match status" value="1"/>
</dbReference>